<dbReference type="InterPro" id="IPR011962">
    <property type="entry name" value="dCTP_deaminase"/>
</dbReference>
<feature type="site" description="Important for bifunctional activity" evidence="3">
    <location>
        <begin position="121"/>
        <end position="122"/>
    </location>
</feature>
<feature type="binding site" evidence="3">
    <location>
        <position position="167"/>
    </location>
    <ligand>
        <name>dCTP</name>
        <dbReference type="ChEBI" id="CHEBI:61481"/>
    </ligand>
</feature>
<dbReference type="EMBL" id="VGJJ01000003">
    <property type="protein sequence ID" value="MBM3281884.1"/>
    <property type="molecule type" value="Genomic_DNA"/>
</dbReference>
<dbReference type="GO" id="GO:0008829">
    <property type="term" value="F:dCTP deaminase activity"/>
    <property type="evidence" value="ECO:0007669"/>
    <property type="project" value="InterPro"/>
</dbReference>
<dbReference type="AlphaFoldDB" id="A0A8T4C6T2"/>
<accession>A0A8T4C6T2</accession>
<feature type="binding site" evidence="3">
    <location>
        <begin position="106"/>
        <end position="111"/>
    </location>
    <ligand>
        <name>dCTP</name>
        <dbReference type="ChEBI" id="CHEBI:61481"/>
    </ligand>
</feature>
<comment type="caution">
    <text evidence="4">The sequence shown here is derived from an EMBL/GenBank/DDBJ whole genome shotgun (WGS) entry which is preliminary data.</text>
</comment>
<comment type="similarity">
    <text evidence="3">Belongs to the dCTP deaminase family.</text>
</comment>
<keyword evidence="3" id="KW-0547">Nucleotide-binding</keyword>
<dbReference type="NCBIfam" id="TIGR02274">
    <property type="entry name" value="dCTP_deam"/>
    <property type="match status" value="1"/>
</dbReference>
<evidence type="ECO:0000256" key="3">
    <source>
        <dbReference type="HAMAP-Rule" id="MF_00146"/>
    </source>
</evidence>
<comment type="subunit">
    <text evidence="3">Homotrimer.</text>
</comment>
<reference evidence="4" key="1">
    <citation type="submission" date="2019-03" db="EMBL/GenBank/DDBJ databases">
        <title>Lake Tanganyika Metagenome-Assembled Genomes (MAGs).</title>
        <authorList>
            <person name="Tran P."/>
        </authorList>
    </citation>
    <scope>NUCLEOTIDE SEQUENCE</scope>
    <source>
        <strain evidence="4">M_DeepCast_50m_m2_156</strain>
    </source>
</reference>
<feature type="binding site" evidence="3">
    <location>
        <position position="178"/>
    </location>
    <ligand>
        <name>dCTP</name>
        <dbReference type="ChEBI" id="CHEBI:61481"/>
    </ligand>
</feature>
<feature type="binding site" evidence="3">
    <location>
        <position position="124"/>
    </location>
    <ligand>
        <name>dCTP</name>
        <dbReference type="ChEBI" id="CHEBI:61481"/>
    </ligand>
</feature>
<evidence type="ECO:0000313" key="5">
    <source>
        <dbReference type="Proteomes" id="UP000774699"/>
    </source>
</evidence>
<comment type="function">
    <text evidence="3">Bifunctional enzyme that catalyzes both the deamination of dCTP to dUTP and the hydrolysis of dUTP to dUMP without releasing the toxic dUTP intermediate.</text>
</comment>
<name>A0A8T4C6T2_9ARCH</name>
<dbReference type="GO" id="GO:0006226">
    <property type="term" value="P:dUMP biosynthetic process"/>
    <property type="evidence" value="ECO:0007669"/>
    <property type="project" value="UniProtKB-UniRule"/>
</dbReference>
<comment type="pathway">
    <text evidence="3">Pyrimidine metabolism; dUMP biosynthesis; dUMP from dCTP: step 1/1.</text>
</comment>
<dbReference type="PANTHER" id="PTHR42680:SF3">
    <property type="entry name" value="DCTP DEAMINASE"/>
    <property type="match status" value="1"/>
</dbReference>
<dbReference type="Proteomes" id="UP000774699">
    <property type="component" value="Unassembled WGS sequence"/>
</dbReference>
<comment type="catalytic activity">
    <reaction evidence="3">
        <text>dCTP + 2 H2O = dUMP + NH4(+) + diphosphate</text>
        <dbReference type="Rhea" id="RHEA:19205"/>
        <dbReference type="ChEBI" id="CHEBI:15377"/>
        <dbReference type="ChEBI" id="CHEBI:28938"/>
        <dbReference type="ChEBI" id="CHEBI:33019"/>
        <dbReference type="ChEBI" id="CHEBI:61481"/>
        <dbReference type="ChEBI" id="CHEBI:246422"/>
        <dbReference type="EC" id="3.5.4.30"/>
    </reaction>
</comment>
<dbReference type="CDD" id="cd07557">
    <property type="entry name" value="trimeric_dUTPase"/>
    <property type="match status" value="1"/>
</dbReference>
<feature type="binding site" evidence="3">
    <location>
        <position position="174"/>
    </location>
    <ligand>
        <name>dCTP</name>
        <dbReference type="ChEBI" id="CHEBI:61481"/>
    </ligand>
</feature>
<dbReference type="InterPro" id="IPR036157">
    <property type="entry name" value="dUTPase-like_sf"/>
</dbReference>
<dbReference type="SUPFAM" id="SSF51283">
    <property type="entry name" value="dUTPase-like"/>
    <property type="match status" value="1"/>
</dbReference>
<dbReference type="GO" id="GO:0033973">
    <property type="term" value="F:dCTP deaminase (dUMP-forming) activity"/>
    <property type="evidence" value="ECO:0007669"/>
    <property type="project" value="UniProtKB-UniRule"/>
</dbReference>
<organism evidence="4 5">
    <name type="scientific">Candidatus Iainarchaeum sp</name>
    <dbReference type="NCBI Taxonomy" id="3101447"/>
    <lineage>
        <taxon>Archaea</taxon>
        <taxon>Candidatus Iainarchaeota</taxon>
        <taxon>Candidatus Iainarchaeia</taxon>
        <taxon>Candidatus Iainarchaeales</taxon>
        <taxon>Candidatus Iainarchaeaceae</taxon>
        <taxon>Candidatus Iainarchaeum</taxon>
    </lineage>
</organism>
<protein>
    <recommendedName>
        <fullName evidence="3">dCTP deaminase, dUMP-forming</fullName>
        <ecNumber evidence="3">3.5.4.30</ecNumber>
    </recommendedName>
    <alternativeName>
        <fullName evidence="3">Bifunctional dCTP deaminase:dUTPase</fullName>
    </alternativeName>
    <alternativeName>
        <fullName evidence="3">DCD-DUT</fullName>
    </alternativeName>
</protein>
<dbReference type="GO" id="GO:0000166">
    <property type="term" value="F:nucleotide binding"/>
    <property type="evidence" value="ECO:0007669"/>
    <property type="project" value="UniProtKB-KW"/>
</dbReference>
<keyword evidence="1 3" id="KW-0378">Hydrolase</keyword>
<dbReference type="EC" id="3.5.4.30" evidence="3"/>
<evidence type="ECO:0000256" key="1">
    <source>
        <dbReference type="ARBA" id="ARBA00022801"/>
    </source>
</evidence>
<dbReference type="GO" id="GO:0006229">
    <property type="term" value="P:dUTP biosynthetic process"/>
    <property type="evidence" value="ECO:0007669"/>
    <property type="project" value="InterPro"/>
</dbReference>
<dbReference type="PANTHER" id="PTHR42680">
    <property type="entry name" value="DCTP DEAMINASE"/>
    <property type="match status" value="1"/>
</dbReference>
<dbReference type="Gene3D" id="2.70.40.10">
    <property type="match status" value="1"/>
</dbReference>
<dbReference type="Pfam" id="PF22769">
    <property type="entry name" value="DCD"/>
    <property type="match status" value="1"/>
</dbReference>
<proteinExistence type="inferred from homology"/>
<dbReference type="InterPro" id="IPR033704">
    <property type="entry name" value="dUTPase_trimeric"/>
</dbReference>
<feature type="binding site" evidence="3">
    <location>
        <position position="153"/>
    </location>
    <ligand>
        <name>dCTP</name>
        <dbReference type="ChEBI" id="CHEBI:61481"/>
    </ligand>
</feature>
<keyword evidence="2 3" id="KW-0546">Nucleotide metabolism</keyword>
<evidence type="ECO:0000256" key="2">
    <source>
        <dbReference type="ARBA" id="ARBA00023080"/>
    </source>
</evidence>
<evidence type="ECO:0000313" key="4">
    <source>
        <dbReference type="EMBL" id="MBM3281884.1"/>
    </source>
</evidence>
<sequence>MILSDGEIKELIQQGNIYVPTDNHPIDLELQLGPSSLDLRLGPEILLFDNHAMRIIDLSEKTPPRMRRVQVDEKEGFVLHPGEFVLGTTLEAVKVPVELVARLEGRSSLGRLGLVIHATAGFIDPGFEGQITLEMQNIGNQPLLLRPYQRICQLCLMHMSKVPEIPYFKKKDNKYHGQFGPVASRIGKEQRKTTGNTL</sequence>
<feature type="active site" description="Proton donor/acceptor" evidence="3">
    <location>
        <position position="134"/>
    </location>
</feature>
<feature type="binding site" evidence="3">
    <location>
        <begin position="132"/>
        <end position="134"/>
    </location>
    <ligand>
        <name>dCTP</name>
        <dbReference type="ChEBI" id="CHEBI:61481"/>
    </ligand>
</feature>
<dbReference type="HAMAP" id="MF_00146">
    <property type="entry name" value="dCTP_deaminase"/>
    <property type="match status" value="1"/>
</dbReference>
<dbReference type="GO" id="GO:0015949">
    <property type="term" value="P:nucleobase-containing small molecule interconversion"/>
    <property type="evidence" value="ECO:0007669"/>
    <property type="project" value="TreeGrafter"/>
</dbReference>
<gene>
    <name evidence="3" type="primary">dcd</name>
    <name evidence="4" type="ORF">FJY86_00900</name>
</gene>